<dbReference type="RefSeq" id="WP_077714946.1">
    <property type="nucleotide sequence ID" value="NZ_CP019698.1"/>
</dbReference>
<reference evidence="2 3" key="1">
    <citation type="journal article" date="2016" name="Int. J. Syst. Evol. Microbiol.">
        <title>Desulfotomaculum ferrireducens sp. nov., a moderately thermophilic sulfate-reducing and dissimilatory Fe(III)-reducing bacterium isolated from compost.</title>
        <authorList>
            <person name="Yang G."/>
            <person name="Guo J."/>
            <person name="Zhuang L."/>
            <person name="Yuan Y."/>
            <person name="Zhou S."/>
        </authorList>
    </citation>
    <scope>NUCLEOTIDE SEQUENCE [LARGE SCALE GENOMIC DNA]</scope>
    <source>
        <strain evidence="2 3">GSS09</strain>
    </source>
</reference>
<evidence type="ECO:0000313" key="2">
    <source>
        <dbReference type="EMBL" id="AQS59903.1"/>
    </source>
</evidence>
<dbReference type="OrthoDB" id="1787136at2"/>
<evidence type="ECO:0000256" key="1">
    <source>
        <dbReference type="SAM" id="MobiDB-lite"/>
    </source>
</evidence>
<protein>
    <submittedName>
        <fullName evidence="2">Uncharacterized protein</fullName>
    </submittedName>
</protein>
<sequence>MDGLFLMLVLWVIFRVLNDRKKNQQQPIPRLPEDEEPAYRLPPDLRRKWGSPTPQEEVAQIEEVTPPKKYKIAVPAAVTPSVQKSLTTVEKKAPVLKKEEAPRQASCTAGLDILNPATAQQGIILSEILGPPLAKRRRNNIFH</sequence>
<evidence type="ECO:0000313" key="3">
    <source>
        <dbReference type="Proteomes" id="UP000189464"/>
    </source>
</evidence>
<name>A0A1S6IYP9_9FIRM</name>
<dbReference type="Proteomes" id="UP000189464">
    <property type="component" value="Chromosome"/>
</dbReference>
<keyword evidence="3" id="KW-1185">Reference proteome</keyword>
<dbReference type="AlphaFoldDB" id="A0A1S6IYP9"/>
<organism evidence="2 3">
    <name type="scientific">Desulforamulus ferrireducens</name>
    <dbReference type="NCBI Taxonomy" id="1833852"/>
    <lineage>
        <taxon>Bacteria</taxon>
        <taxon>Bacillati</taxon>
        <taxon>Bacillota</taxon>
        <taxon>Clostridia</taxon>
        <taxon>Eubacteriales</taxon>
        <taxon>Peptococcaceae</taxon>
        <taxon>Desulforamulus</taxon>
    </lineage>
</organism>
<dbReference type="EMBL" id="CP019698">
    <property type="protein sequence ID" value="AQS59903.1"/>
    <property type="molecule type" value="Genomic_DNA"/>
</dbReference>
<feature type="region of interest" description="Disordered" evidence="1">
    <location>
        <begin position="23"/>
        <end position="57"/>
    </location>
</feature>
<accession>A0A1S6IYP9</accession>
<dbReference type="KEGG" id="dfg:B0537_12935"/>
<dbReference type="STRING" id="1833852.B0537_12935"/>
<gene>
    <name evidence="2" type="ORF">B0537_12935</name>
</gene>
<proteinExistence type="predicted"/>